<dbReference type="GO" id="GO:0005737">
    <property type="term" value="C:cytoplasm"/>
    <property type="evidence" value="ECO:0007669"/>
    <property type="project" value="TreeGrafter"/>
</dbReference>
<dbReference type="InterPro" id="IPR035991">
    <property type="entry name" value="Casein_kinase_II_beta-like"/>
</dbReference>
<proteinExistence type="inferred from homology"/>
<feature type="region of interest" description="Disordered" evidence="3">
    <location>
        <begin position="274"/>
        <end position="293"/>
    </location>
</feature>
<dbReference type="EnsemblMetazoa" id="SSS_559s_mrna">
    <property type="protein sequence ID" value="KAF7496122.1"/>
    <property type="gene ID" value="SSS_559"/>
</dbReference>
<evidence type="ECO:0000256" key="3">
    <source>
        <dbReference type="SAM" id="MobiDB-lite"/>
    </source>
</evidence>
<keyword evidence="4" id="KW-0418">Kinase</keyword>
<name>A0A834VFX6_SARSC</name>
<evidence type="ECO:0000256" key="1">
    <source>
        <dbReference type="ARBA" id="ARBA00006941"/>
    </source>
</evidence>
<dbReference type="InterPro" id="IPR000704">
    <property type="entry name" value="Casein_kinase_II_reg-sub"/>
</dbReference>
<dbReference type="Gene3D" id="2.20.25.20">
    <property type="match status" value="1"/>
</dbReference>
<dbReference type="GO" id="GO:0005956">
    <property type="term" value="C:protein kinase CK2 complex"/>
    <property type="evidence" value="ECO:0007669"/>
    <property type="project" value="UniProtKB-UniRule"/>
</dbReference>
<feature type="compositionally biased region" description="Low complexity" evidence="3">
    <location>
        <begin position="32"/>
        <end position="47"/>
    </location>
</feature>
<dbReference type="SMART" id="SM01085">
    <property type="entry name" value="CK_II_beta"/>
    <property type="match status" value="1"/>
</dbReference>
<comment type="similarity">
    <text evidence="1 2">Belongs to the casein kinase 2 subunit beta family.</text>
</comment>
<dbReference type="AlphaFoldDB" id="A0A834VFX6"/>
<dbReference type="SUPFAM" id="SSF57798">
    <property type="entry name" value="Casein kinase II beta subunit"/>
    <property type="match status" value="1"/>
</dbReference>
<dbReference type="GO" id="GO:0016301">
    <property type="term" value="F:kinase activity"/>
    <property type="evidence" value="ECO:0007669"/>
    <property type="project" value="UniProtKB-KW"/>
</dbReference>
<protein>
    <recommendedName>
        <fullName evidence="2">Casein kinase II subunit beta</fullName>
        <shortName evidence="2">CK II beta</shortName>
    </recommendedName>
</protein>
<accession>A0A834VFX6</accession>
<evidence type="ECO:0000313" key="5">
    <source>
        <dbReference type="EnsemblMetazoa" id="KAF7496122.1"/>
    </source>
</evidence>
<dbReference type="InterPro" id="IPR016149">
    <property type="entry name" value="Casein_kin_II_reg-sub_N"/>
</dbReference>
<keyword evidence="4" id="KW-0808">Transferase</keyword>
<evidence type="ECO:0000313" key="6">
    <source>
        <dbReference type="Proteomes" id="UP000070412"/>
    </source>
</evidence>
<keyword evidence="6" id="KW-1185">Reference proteome</keyword>
<reference evidence="5" key="3">
    <citation type="submission" date="2022-06" db="UniProtKB">
        <authorList>
            <consortium name="EnsemblMetazoa"/>
        </authorList>
    </citation>
    <scope>IDENTIFICATION</scope>
</reference>
<dbReference type="PRINTS" id="PR00472">
    <property type="entry name" value="CASNKINASEII"/>
</dbReference>
<dbReference type="PANTHER" id="PTHR11740">
    <property type="entry name" value="CASEIN KINASE II SUBUNIT BETA"/>
    <property type="match status" value="1"/>
</dbReference>
<reference evidence="4" key="2">
    <citation type="submission" date="2020-01" db="EMBL/GenBank/DDBJ databases">
        <authorList>
            <person name="Korhonen P.K.K."/>
            <person name="Guangxu M.G."/>
            <person name="Wang T.W."/>
            <person name="Stroehlein A.J.S."/>
            <person name="Young N.D."/>
            <person name="Ang C.-S.A."/>
            <person name="Fernando D.W.F."/>
            <person name="Lu H.L."/>
            <person name="Taylor S.T."/>
            <person name="Ehtesham M.E.M."/>
            <person name="Najaraj S.H.N."/>
            <person name="Harsha G.H.G."/>
            <person name="Madugundu A.M."/>
            <person name="Renuse S.R."/>
            <person name="Holt D.H."/>
            <person name="Pandey A.P."/>
            <person name="Papenfuss A.P."/>
            <person name="Gasser R.B.G."/>
            <person name="Fischer K.F."/>
        </authorList>
    </citation>
    <scope>NUCLEOTIDE SEQUENCE</scope>
    <source>
        <strain evidence="4">SSS_KF_BRIS2020</strain>
    </source>
</reference>
<dbReference type="EMBL" id="WVUK01000038">
    <property type="protein sequence ID" value="KAF7496122.1"/>
    <property type="molecule type" value="Genomic_DNA"/>
</dbReference>
<dbReference type="Proteomes" id="UP000070412">
    <property type="component" value="Unassembled WGS sequence"/>
</dbReference>
<evidence type="ECO:0000313" key="4">
    <source>
        <dbReference type="EMBL" id="KAF7496122.1"/>
    </source>
</evidence>
<evidence type="ECO:0000256" key="2">
    <source>
        <dbReference type="RuleBase" id="RU361268"/>
    </source>
</evidence>
<gene>
    <name evidence="4" type="primary">SSS_559g</name>
    <name evidence="4" type="ORF">SSS_559</name>
</gene>
<organism evidence="4">
    <name type="scientific">Sarcoptes scabiei</name>
    <name type="common">Itch mite</name>
    <name type="synonym">Acarus scabiei</name>
    <dbReference type="NCBI Taxonomy" id="52283"/>
    <lineage>
        <taxon>Eukaryota</taxon>
        <taxon>Metazoa</taxon>
        <taxon>Ecdysozoa</taxon>
        <taxon>Arthropoda</taxon>
        <taxon>Chelicerata</taxon>
        <taxon>Arachnida</taxon>
        <taxon>Acari</taxon>
        <taxon>Acariformes</taxon>
        <taxon>Sarcoptiformes</taxon>
        <taxon>Astigmata</taxon>
        <taxon>Psoroptidia</taxon>
        <taxon>Sarcoptoidea</taxon>
        <taxon>Sarcoptidae</taxon>
        <taxon>Sarcoptinae</taxon>
        <taxon>Sarcoptes</taxon>
    </lineage>
</organism>
<feature type="compositionally biased region" description="Low complexity" evidence="3">
    <location>
        <begin position="275"/>
        <end position="286"/>
    </location>
</feature>
<dbReference type="PANTHER" id="PTHR11740:SF0">
    <property type="entry name" value="CASEIN KINASE II SUBUNIT BETA"/>
    <property type="match status" value="1"/>
</dbReference>
<dbReference type="OrthoDB" id="3971593at2759"/>
<comment type="subunit">
    <text evidence="2">Tetramer of two alpha and two beta subunits.</text>
</comment>
<reference evidence="6" key="1">
    <citation type="journal article" date="2020" name="PLoS Negl. Trop. Dis.">
        <title>High-quality nuclear genome for Sarcoptes scabiei-A critical resource for a neglected parasite.</title>
        <authorList>
            <person name="Korhonen P.K."/>
            <person name="Gasser R.B."/>
            <person name="Ma G."/>
            <person name="Wang T."/>
            <person name="Stroehlein A.J."/>
            <person name="Young N.D."/>
            <person name="Ang C.S."/>
            <person name="Fernando D.D."/>
            <person name="Lu H.C."/>
            <person name="Taylor S."/>
            <person name="Reynolds S.L."/>
            <person name="Mofiz E."/>
            <person name="Najaraj S.H."/>
            <person name="Gowda H."/>
            <person name="Madugundu A."/>
            <person name="Renuse S."/>
            <person name="Holt D."/>
            <person name="Pandey A."/>
            <person name="Papenfuss A.T."/>
            <person name="Fischer K."/>
        </authorList>
    </citation>
    <scope>NUCLEOTIDE SEQUENCE [LARGE SCALE GENOMIC DNA]</scope>
</reference>
<dbReference type="Gene3D" id="1.10.1820.10">
    <property type="entry name" value="protein kinase ck2 holoenzyme, chain C, domain 1"/>
    <property type="match status" value="1"/>
</dbReference>
<feature type="region of interest" description="Disordered" evidence="3">
    <location>
        <begin position="15"/>
        <end position="47"/>
    </location>
</feature>
<dbReference type="FunFam" id="1.10.1820.10:FF:000005">
    <property type="entry name" value="Casein kinase II subunit beta"/>
    <property type="match status" value="1"/>
</dbReference>
<sequence length="293" mass="33769">MSDLKSNTVENVNNLNDNLENKKINQNSFNRNDNLSSAASTNDSTSDSITKWTKKFCSFDRNRFLCMVDADYIRDSFNLIGLENKVSHYQEALGLILDEKDEQEWSSENSFDGDEFDSDRPGREIQILSAAENLYGLIHARFILTDSGLDRMLTKFKKRQFGTCVRYYCNNAPMLPIGLSDKHGVHTVRLYCPRCRDIYVPQFSSKFITLDGAFFGTSFPHMFFMVYPSQRPLPSTLKFVPKLFGFRINEKAYEYQYQQNEAAEKAKQPAVFCRANSNQKSANNQNDQHLQPQ</sequence>
<dbReference type="GO" id="GO:0019887">
    <property type="term" value="F:protein kinase regulator activity"/>
    <property type="evidence" value="ECO:0007669"/>
    <property type="project" value="InterPro"/>
</dbReference>
<dbReference type="Pfam" id="PF01214">
    <property type="entry name" value="CK_II_beta"/>
    <property type="match status" value="1"/>
</dbReference>
<dbReference type="FunFam" id="2.20.25.20:FF:000001">
    <property type="entry name" value="Casein kinase II subunit beta"/>
    <property type="match status" value="1"/>
</dbReference>